<reference evidence="1" key="1">
    <citation type="submission" date="2021-08" db="EMBL/GenBank/DDBJ databases">
        <title>The first chromosome-level gecko genome reveals the dynamic sex chromosomes of Neotropical dwarf geckos (Sphaerodactylidae: Sphaerodactylus).</title>
        <authorList>
            <person name="Pinto B.J."/>
            <person name="Keating S.E."/>
            <person name="Gamble T."/>
        </authorList>
    </citation>
    <scope>NUCLEOTIDE SEQUENCE</scope>
    <source>
        <strain evidence="1">TG3544</strain>
    </source>
</reference>
<gene>
    <name evidence="1" type="ORF">K3G42_024821</name>
</gene>
<sequence>MPNTMVFLVLISKKIRSKNLPGKLFVGMTSTRDMANIVIILWAVCLFASSDGKAMMKRSVSEMQIMHNFGEHLHSADRQNWLLEKLQTLHHDGQPAEEAAAVDAKPREVRSWRLMPDHLQTKMQKKQNDWNKAYRGVTLKAKPQ</sequence>
<accession>A0ACB8G4R0</accession>
<protein>
    <submittedName>
        <fullName evidence="1">Uncharacterized protein</fullName>
    </submittedName>
</protein>
<evidence type="ECO:0000313" key="1">
    <source>
        <dbReference type="EMBL" id="KAH8014038.1"/>
    </source>
</evidence>
<proteinExistence type="predicted"/>
<evidence type="ECO:0000313" key="2">
    <source>
        <dbReference type="Proteomes" id="UP000827872"/>
    </source>
</evidence>
<dbReference type="EMBL" id="CM037615">
    <property type="protein sequence ID" value="KAH8014038.1"/>
    <property type="molecule type" value="Genomic_DNA"/>
</dbReference>
<dbReference type="Proteomes" id="UP000827872">
    <property type="component" value="Linkage Group LG02"/>
</dbReference>
<name>A0ACB8G4R0_9SAUR</name>
<organism evidence="1 2">
    <name type="scientific">Sphaerodactylus townsendi</name>
    <dbReference type="NCBI Taxonomy" id="933632"/>
    <lineage>
        <taxon>Eukaryota</taxon>
        <taxon>Metazoa</taxon>
        <taxon>Chordata</taxon>
        <taxon>Craniata</taxon>
        <taxon>Vertebrata</taxon>
        <taxon>Euteleostomi</taxon>
        <taxon>Lepidosauria</taxon>
        <taxon>Squamata</taxon>
        <taxon>Bifurcata</taxon>
        <taxon>Gekkota</taxon>
        <taxon>Sphaerodactylidae</taxon>
        <taxon>Sphaerodactylus</taxon>
    </lineage>
</organism>
<comment type="caution">
    <text evidence="1">The sequence shown here is derived from an EMBL/GenBank/DDBJ whole genome shotgun (WGS) entry which is preliminary data.</text>
</comment>
<keyword evidence="2" id="KW-1185">Reference proteome</keyword>